<evidence type="ECO:0000313" key="8">
    <source>
        <dbReference type="Proteomes" id="UP000198729"/>
    </source>
</evidence>
<keyword evidence="3" id="KW-0592">Phosphate transport</keyword>
<dbReference type="PROSITE" id="PS50893">
    <property type="entry name" value="ABC_TRANSPORTER_2"/>
    <property type="match status" value="1"/>
</dbReference>
<sequence>MNPNKPVTAQAISSKEGGFTLGPLQMGPACCDPEPVIEVENLSLRYGDKTALDKVTLDIYRGCITALIGPSGCGKTSFLSAINRLTDLIPNCVIGGHIRVDGQDIHTTESNVQALRQKVGMVFQKPTPFPLSIRRNLSLPLCEYGVTRRSEIDAISEQVLRDVGLWDEVCDRLDTTALALSGGQQQRLCIARALTLRPKILLMDEPCSALDPMASGVVEDLISRLQGHYTIVIVTHNLAQARRIANYAAFFWVKERAAGQLIEFGRCQHIFESPTDPLTAAYINGTRG</sequence>
<keyword evidence="2" id="KW-0472">Membrane</keyword>
<dbReference type="EC" id="3.6.3.27" evidence="7"/>
<dbReference type="InterPro" id="IPR003439">
    <property type="entry name" value="ABC_transporter-like_ATP-bd"/>
</dbReference>
<dbReference type="OrthoDB" id="9802264at2"/>
<dbReference type="InterPro" id="IPR027417">
    <property type="entry name" value="P-loop_NTPase"/>
</dbReference>
<keyword evidence="5 7" id="KW-0067">ATP-binding</keyword>
<dbReference type="InterPro" id="IPR005670">
    <property type="entry name" value="PstB-like"/>
</dbReference>
<dbReference type="EMBL" id="FMWO01000111">
    <property type="protein sequence ID" value="SCZ87191.1"/>
    <property type="molecule type" value="Genomic_DNA"/>
</dbReference>
<dbReference type="SUPFAM" id="SSF52540">
    <property type="entry name" value="P-loop containing nucleoside triphosphate hydrolases"/>
    <property type="match status" value="1"/>
</dbReference>
<protein>
    <submittedName>
        <fullName evidence="7">Phosphate transporter subunit ATP-binding component of ABC superfamily</fullName>
        <ecNumber evidence="7">3.6.3.27</ecNumber>
    </submittedName>
</protein>
<feature type="domain" description="ABC transporter" evidence="6">
    <location>
        <begin position="37"/>
        <end position="283"/>
    </location>
</feature>
<evidence type="ECO:0000259" key="6">
    <source>
        <dbReference type="PROSITE" id="PS50893"/>
    </source>
</evidence>
<dbReference type="GO" id="GO:0035435">
    <property type="term" value="P:phosphate ion transmembrane transport"/>
    <property type="evidence" value="ECO:0007669"/>
    <property type="project" value="InterPro"/>
</dbReference>
<dbReference type="GO" id="GO:0016020">
    <property type="term" value="C:membrane"/>
    <property type="evidence" value="ECO:0007669"/>
    <property type="project" value="InterPro"/>
</dbReference>
<organism evidence="7 8">
    <name type="scientific">Nitrosomonas mobilis</name>
    <dbReference type="NCBI Taxonomy" id="51642"/>
    <lineage>
        <taxon>Bacteria</taxon>
        <taxon>Pseudomonadati</taxon>
        <taxon>Pseudomonadota</taxon>
        <taxon>Betaproteobacteria</taxon>
        <taxon>Nitrosomonadales</taxon>
        <taxon>Nitrosomonadaceae</taxon>
        <taxon>Nitrosomonas</taxon>
    </lineage>
</organism>
<dbReference type="CDD" id="cd03260">
    <property type="entry name" value="ABC_PstB_phosphate_transporter"/>
    <property type="match status" value="1"/>
</dbReference>
<evidence type="ECO:0000256" key="2">
    <source>
        <dbReference type="ARBA" id="ARBA00022475"/>
    </source>
</evidence>
<dbReference type="PANTHER" id="PTHR43423:SF1">
    <property type="entry name" value="ABC TRANSPORTER I FAMILY MEMBER 17"/>
    <property type="match status" value="1"/>
</dbReference>
<keyword evidence="8" id="KW-1185">Reference proteome</keyword>
<evidence type="ECO:0000313" key="7">
    <source>
        <dbReference type="EMBL" id="SCZ87191.1"/>
    </source>
</evidence>
<dbReference type="AlphaFoldDB" id="A0A1G5SKX1"/>
<dbReference type="InterPro" id="IPR017871">
    <property type="entry name" value="ABC_transporter-like_CS"/>
</dbReference>
<dbReference type="PANTHER" id="PTHR43423">
    <property type="entry name" value="ABC TRANSPORTER I FAMILY MEMBER 17"/>
    <property type="match status" value="1"/>
</dbReference>
<accession>A0A1G5SKX1</accession>
<dbReference type="RefSeq" id="WP_090288673.1">
    <property type="nucleotide sequence ID" value="NZ_FMWO01000111.1"/>
</dbReference>
<keyword evidence="7" id="KW-0378">Hydrolase</keyword>
<dbReference type="Proteomes" id="UP000198729">
    <property type="component" value="Unassembled WGS sequence"/>
</dbReference>
<keyword evidence="4" id="KW-0547">Nucleotide-binding</keyword>
<dbReference type="GO" id="GO:0016887">
    <property type="term" value="F:ATP hydrolysis activity"/>
    <property type="evidence" value="ECO:0007669"/>
    <property type="project" value="InterPro"/>
</dbReference>
<name>A0A1G5SKX1_9PROT</name>
<proteinExistence type="predicted"/>
<evidence type="ECO:0000256" key="4">
    <source>
        <dbReference type="ARBA" id="ARBA00022741"/>
    </source>
</evidence>
<dbReference type="PROSITE" id="PS00211">
    <property type="entry name" value="ABC_TRANSPORTER_1"/>
    <property type="match status" value="1"/>
</dbReference>
<dbReference type="GO" id="GO:0005524">
    <property type="term" value="F:ATP binding"/>
    <property type="evidence" value="ECO:0007669"/>
    <property type="project" value="UniProtKB-KW"/>
</dbReference>
<dbReference type="GO" id="GO:0005315">
    <property type="term" value="F:phosphate transmembrane transporter activity"/>
    <property type="evidence" value="ECO:0007669"/>
    <property type="project" value="InterPro"/>
</dbReference>
<dbReference type="SMART" id="SM00382">
    <property type="entry name" value="AAA"/>
    <property type="match status" value="1"/>
</dbReference>
<dbReference type="InterPro" id="IPR003593">
    <property type="entry name" value="AAA+_ATPase"/>
</dbReference>
<reference evidence="7 8" key="1">
    <citation type="submission" date="2016-10" db="EMBL/GenBank/DDBJ databases">
        <authorList>
            <person name="de Groot N.N."/>
        </authorList>
    </citation>
    <scope>NUCLEOTIDE SEQUENCE [LARGE SCALE GENOMIC DNA]</scope>
    <source>
        <strain evidence="7">1</strain>
    </source>
</reference>
<keyword evidence="2" id="KW-1003">Cell membrane</keyword>
<dbReference type="Pfam" id="PF00005">
    <property type="entry name" value="ABC_tran"/>
    <property type="match status" value="1"/>
</dbReference>
<evidence type="ECO:0000256" key="1">
    <source>
        <dbReference type="ARBA" id="ARBA00022448"/>
    </source>
</evidence>
<evidence type="ECO:0000256" key="3">
    <source>
        <dbReference type="ARBA" id="ARBA00022592"/>
    </source>
</evidence>
<dbReference type="STRING" id="51642.NSMM_980008"/>
<evidence type="ECO:0000256" key="5">
    <source>
        <dbReference type="ARBA" id="ARBA00022840"/>
    </source>
</evidence>
<keyword evidence="1" id="KW-0813">Transport</keyword>
<gene>
    <name evidence="7" type="primary">pstB</name>
    <name evidence="7" type="ORF">NSMM_980008</name>
</gene>
<dbReference type="Gene3D" id="3.40.50.300">
    <property type="entry name" value="P-loop containing nucleotide triphosphate hydrolases"/>
    <property type="match status" value="1"/>
</dbReference>